<proteinExistence type="inferred from homology"/>
<evidence type="ECO:0000256" key="6">
    <source>
        <dbReference type="RuleBase" id="RU003410"/>
    </source>
</evidence>
<accession>A0ABW3ZSR0</accession>
<keyword evidence="9" id="KW-1185">Reference proteome</keyword>
<dbReference type="PROSITE" id="PS00089">
    <property type="entry name" value="RIBORED_LARGE"/>
    <property type="match status" value="1"/>
</dbReference>
<dbReference type="PANTHER" id="PTHR11573">
    <property type="entry name" value="RIBONUCLEOSIDE-DIPHOSPHATE REDUCTASE LARGE CHAIN"/>
    <property type="match status" value="1"/>
</dbReference>
<feature type="domain" description="Ribonucleotide reductase large subunit" evidence="7">
    <location>
        <begin position="593"/>
        <end position="615"/>
    </location>
</feature>
<dbReference type="Proteomes" id="UP001597178">
    <property type="component" value="Unassembled WGS sequence"/>
</dbReference>
<dbReference type="Pfam" id="PF02867">
    <property type="entry name" value="Ribonuc_red_lgC"/>
    <property type="match status" value="1"/>
</dbReference>
<dbReference type="InterPro" id="IPR039718">
    <property type="entry name" value="Rrm1"/>
</dbReference>
<dbReference type="InterPro" id="IPR013509">
    <property type="entry name" value="RNR_lsu_N"/>
</dbReference>
<comment type="function">
    <text evidence="6">Provides the precursors necessary for DNA synthesis. Catalyzes the biosynthesis of deoxyribonucleotides from the corresponding ribonucleotides.</text>
</comment>
<dbReference type="CDD" id="cd01679">
    <property type="entry name" value="RNR_I"/>
    <property type="match status" value="1"/>
</dbReference>
<dbReference type="EC" id="1.17.4.1" evidence="2 6"/>
<evidence type="ECO:0000256" key="1">
    <source>
        <dbReference type="ARBA" id="ARBA00010406"/>
    </source>
</evidence>
<dbReference type="Gene3D" id="3.20.70.20">
    <property type="match status" value="1"/>
</dbReference>
<dbReference type="SUPFAM" id="SSF51998">
    <property type="entry name" value="PFL-like glycyl radical enzymes"/>
    <property type="match status" value="1"/>
</dbReference>
<gene>
    <name evidence="8" type="ORF">ACFQ4A_06815</name>
</gene>
<evidence type="ECO:0000256" key="2">
    <source>
        <dbReference type="ARBA" id="ARBA00012274"/>
    </source>
</evidence>
<dbReference type="RefSeq" id="WP_382398890.1">
    <property type="nucleotide sequence ID" value="NZ_JBHTNH010000012.1"/>
</dbReference>
<dbReference type="NCBIfam" id="TIGR02506">
    <property type="entry name" value="NrdE_NrdA"/>
    <property type="match status" value="1"/>
</dbReference>
<organism evidence="8 9">
    <name type="scientific">Lentibacillus salinarum</name>
    <dbReference type="NCBI Taxonomy" id="446820"/>
    <lineage>
        <taxon>Bacteria</taxon>
        <taxon>Bacillati</taxon>
        <taxon>Bacillota</taxon>
        <taxon>Bacilli</taxon>
        <taxon>Bacillales</taxon>
        <taxon>Bacillaceae</taxon>
        <taxon>Lentibacillus</taxon>
    </lineage>
</organism>
<dbReference type="NCBIfam" id="NF006665">
    <property type="entry name" value="PRK09209.1"/>
    <property type="match status" value="1"/>
</dbReference>
<keyword evidence="3 6" id="KW-0560">Oxidoreductase</keyword>
<name>A0ABW3ZSR0_9BACI</name>
<dbReference type="GO" id="GO:0004748">
    <property type="term" value="F:ribonucleoside-diphosphate reductase activity, thioredoxin disulfide as acceptor"/>
    <property type="evidence" value="ECO:0007669"/>
    <property type="project" value="UniProtKB-EC"/>
</dbReference>
<sequence>MTIVLNDELTQRIDQATQGLQVDKETFMEKIHKKGAAATNDHLIKRALENIDEANPDWTFVASRLYLHDLYKQAAANRGYDFSERYSDFYGLIQTLTEKGIYTAELLQTYTKEEIDYFASIIDPACDQLFNYLGLYTLTTRYLATDHDQNIYELPQERWMVIAMHLMQQEDPAQRSRYVAEAYWALSHLYMTVATPTLTNAGKTHGQLSSCFIDTVDDSLQSIYDSNTDIANLSKNGGGIGVYMGKVRGRGSSIKGFKGMSSGVVPWIKQLNNTAVSVDQLGTRKGAIAIYLDVWHTDIEGFLDLKLNNGDERLRAHDIFTGVCLPDYFMEQVEKRGDWYLFDPHEVRQVMGFSLEDFYDEANGSGSWRDRYLECVASHQLTKRVVPAIDIMKRIMKSQLESGTPFMFYRDEVNRQNNNPHEGMIYCSNLCTEITQNQSPTEFLEELTEADGTIVKKYKSGDYVVCNLSSINLGRAVTDRVLERLIRIQVRMLDNVIDINTLPLKQTQMTNQKYRAIGLGTFGWHHLLAKENIGWESDEAVDYADQLYEKMAYLTIKTSMELSREKGSYPAFAGSKWQTGRYFADKGYTGDKWGELQRNVAEHGIRNGYLMAVAPNSSTSMIAGSTASIDPVFQPFYFEEKKDFKIPFTAPELDHQTYGIYRRSAYILNQRWSVRQNAARQKHIDQSISFNIYVPNTIKASVLLDLHLQAWREGLKTTYYVRSTANDIEECEWCES</sequence>
<reference evidence="9" key="1">
    <citation type="journal article" date="2019" name="Int. J. Syst. Evol. Microbiol.">
        <title>The Global Catalogue of Microorganisms (GCM) 10K type strain sequencing project: providing services to taxonomists for standard genome sequencing and annotation.</title>
        <authorList>
            <consortium name="The Broad Institute Genomics Platform"/>
            <consortium name="The Broad Institute Genome Sequencing Center for Infectious Disease"/>
            <person name="Wu L."/>
            <person name="Ma J."/>
        </authorList>
    </citation>
    <scope>NUCLEOTIDE SEQUENCE [LARGE SCALE GENOMIC DNA]</scope>
    <source>
        <strain evidence="9">CCUG 54822</strain>
    </source>
</reference>
<comment type="catalytic activity">
    <reaction evidence="5 6">
        <text>a 2'-deoxyribonucleoside 5'-diphosphate + [thioredoxin]-disulfide + H2O = a ribonucleoside 5'-diphosphate + [thioredoxin]-dithiol</text>
        <dbReference type="Rhea" id="RHEA:23252"/>
        <dbReference type="Rhea" id="RHEA-COMP:10698"/>
        <dbReference type="Rhea" id="RHEA-COMP:10700"/>
        <dbReference type="ChEBI" id="CHEBI:15377"/>
        <dbReference type="ChEBI" id="CHEBI:29950"/>
        <dbReference type="ChEBI" id="CHEBI:50058"/>
        <dbReference type="ChEBI" id="CHEBI:57930"/>
        <dbReference type="ChEBI" id="CHEBI:73316"/>
        <dbReference type="EC" id="1.17.4.1"/>
    </reaction>
</comment>
<evidence type="ECO:0000256" key="4">
    <source>
        <dbReference type="ARBA" id="ARBA00023116"/>
    </source>
</evidence>
<protein>
    <recommendedName>
        <fullName evidence="2 6">Ribonucleoside-diphosphate reductase</fullName>
        <ecNumber evidence="2 6">1.17.4.1</ecNumber>
    </recommendedName>
</protein>
<dbReference type="InterPro" id="IPR013346">
    <property type="entry name" value="NrdE_NrdA_C"/>
</dbReference>
<dbReference type="PANTHER" id="PTHR11573:SF6">
    <property type="entry name" value="RIBONUCLEOSIDE-DIPHOSPHATE REDUCTASE LARGE SUBUNIT"/>
    <property type="match status" value="1"/>
</dbReference>
<evidence type="ECO:0000313" key="9">
    <source>
        <dbReference type="Proteomes" id="UP001597178"/>
    </source>
</evidence>
<evidence type="ECO:0000313" key="8">
    <source>
        <dbReference type="EMBL" id="MFD1361376.1"/>
    </source>
</evidence>
<comment type="similarity">
    <text evidence="1 6">Belongs to the ribonucleoside diphosphate reductase large chain family.</text>
</comment>
<dbReference type="Pfam" id="PF00317">
    <property type="entry name" value="Ribonuc_red_lgN"/>
    <property type="match status" value="1"/>
</dbReference>
<comment type="caution">
    <text evidence="8">The sequence shown here is derived from an EMBL/GenBank/DDBJ whole genome shotgun (WGS) entry which is preliminary data.</text>
</comment>
<dbReference type="EMBL" id="JBHTNH010000012">
    <property type="protein sequence ID" value="MFD1361376.1"/>
    <property type="molecule type" value="Genomic_DNA"/>
</dbReference>
<dbReference type="InterPro" id="IPR008926">
    <property type="entry name" value="RNR_R1-su_N"/>
</dbReference>
<evidence type="ECO:0000259" key="7">
    <source>
        <dbReference type="PROSITE" id="PS00089"/>
    </source>
</evidence>
<dbReference type="InterPro" id="IPR000788">
    <property type="entry name" value="RNR_lg_C"/>
</dbReference>
<dbReference type="SUPFAM" id="SSF48168">
    <property type="entry name" value="R1 subunit of ribonucleotide reductase, N-terminal domain"/>
    <property type="match status" value="1"/>
</dbReference>
<evidence type="ECO:0000256" key="5">
    <source>
        <dbReference type="ARBA" id="ARBA00047754"/>
    </source>
</evidence>
<dbReference type="PRINTS" id="PR01183">
    <property type="entry name" value="RIBORDTASEM1"/>
</dbReference>
<keyword evidence="4 6" id="KW-0215">Deoxyribonucleotide synthesis</keyword>
<evidence type="ECO:0000256" key="3">
    <source>
        <dbReference type="ARBA" id="ARBA00023002"/>
    </source>
</evidence>